<protein>
    <submittedName>
        <fullName evidence="2">Uncharacterized protein</fullName>
    </submittedName>
</protein>
<keyword evidence="3" id="KW-1185">Reference proteome</keyword>
<dbReference type="AlphaFoldDB" id="A0A4Q1D293"/>
<comment type="caution">
    <text evidence="2">The sequence shown here is derived from an EMBL/GenBank/DDBJ whole genome shotgun (WGS) entry which is preliminary data.</text>
</comment>
<keyword evidence="1" id="KW-1133">Transmembrane helix</keyword>
<accession>A0A4Q1D293</accession>
<keyword evidence="1" id="KW-0472">Membrane</keyword>
<dbReference type="EMBL" id="SDHZ01000004">
    <property type="protein sequence ID" value="RXK81327.1"/>
    <property type="molecule type" value="Genomic_DNA"/>
</dbReference>
<sequence length="144" mass="16059">MGSFTIIRAIPHIKKTAVCHPPSGIHSYICNFVTLMHRRRFIRSLGLVLLLLSFAFGTTPKLIWHELIADHTYASHERSGDHDAQVNLDCHADHLVVQSSFISELPVFHYAIRQFFAILPAGAAEASPLVYLIFNSLRGPPAMA</sequence>
<evidence type="ECO:0000313" key="3">
    <source>
        <dbReference type="Proteomes" id="UP000290545"/>
    </source>
</evidence>
<dbReference type="Proteomes" id="UP000290545">
    <property type="component" value="Unassembled WGS sequence"/>
</dbReference>
<feature type="transmembrane region" description="Helical" evidence="1">
    <location>
        <begin position="115"/>
        <end position="134"/>
    </location>
</feature>
<reference evidence="2 3" key="1">
    <citation type="submission" date="2019-01" db="EMBL/GenBank/DDBJ databases">
        <title>Filimonas sp. strain TTM-71.</title>
        <authorList>
            <person name="Chen W.-M."/>
        </authorList>
    </citation>
    <scope>NUCLEOTIDE SEQUENCE [LARGE SCALE GENOMIC DNA]</scope>
    <source>
        <strain evidence="2 3">TTM-71</strain>
    </source>
</reference>
<organism evidence="2 3">
    <name type="scientific">Filimonas effusa</name>
    <dbReference type="NCBI Taxonomy" id="2508721"/>
    <lineage>
        <taxon>Bacteria</taxon>
        <taxon>Pseudomonadati</taxon>
        <taxon>Bacteroidota</taxon>
        <taxon>Chitinophagia</taxon>
        <taxon>Chitinophagales</taxon>
        <taxon>Chitinophagaceae</taxon>
        <taxon>Filimonas</taxon>
    </lineage>
</organism>
<proteinExistence type="predicted"/>
<keyword evidence="1" id="KW-0812">Transmembrane</keyword>
<evidence type="ECO:0000256" key="1">
    <source>
        <dbReference type="SAM" id="Phobius"/>
    </source>
</evidence>
<gene>
    <name evidence="2" type="ORF">ESB13_20540</name>
</gene>
<feature type="transmembrane region" description="Helical" evidence="1">
    <location>
        <begin position="45"/>
        <end position="64"/>
    </location>
</feature>
<name>A0A4Q1D293_9BACT</name>
<evidence type="ECO:0000313" key="2">
    <source>
        <dbReference type="EMBL" id="RXK81327.1"/>
    </source>
</evidence>